<name>A0A6P7FVF5_DIAVI</name>
<keyword evidence="1 3" id="KW-0732">Signal</keyword>
<dbReference type="AlphaFoldDB" id="A0A6P7FVF5"/>
<reference evidence="6" key="1">
    <citation type="submission" date="2025-04" db="UniProtKB">
        <authorList>
            <consortium name="RefSeq"/>
        </authorList>
    </citation>
    <scope>IDENTIFICATION</scope>
    <source>
        <tissue evidence="6">Whole insect</tissue>
    </source>
</reference>
<keyword evidence="5" id="KW-1185">Reference proteome</keyword>
<feature type="signal peptide" evidence="3">
    <location>
        <begin position="1"/>
        <end position="20"/>
    </location>
</feature>
<dbReference type="KEGG" id="dvv:114333094"/>
<evidence type="ECO:0000256" key="2">
    <source>
        <dbReference type="ARBA" id="ARBA00023180"/>
    </source>
</evidence>
<dbReference type="Pfam" id="PF17064">
    <property type="entry name" value="QVR"/>
    <property type="match status" value="1"/>
</dbReference>
<evidence type="ECO:0000256" key="1">
    <source>
        <dbReference type="ARBA" id="ARBA00022729"/>
    </source>
</evidence>
<dbReference type="GeneID" id="114333094"/>
<gene>
    <name evidence="6" type="primary">LOC114333094</name>
</gene>
<dbReference type="EnsemblMetazoa" id="XM_028282926.2">
    <property type="protein sequence ID" value="XP_028138727.1"/>
    <property type="gene ID" value="LOC114333094"/>
</dbReference>
<reference evidence="4" key="2">
    <citation type="submission" date="2025-05" db="UniProtKB">
        <authorList>
            <consortium name="EnsemblMetazoa"/>
        </authorList>
    </citation>
    <scope>IDENTIFICATION</scope>
</reference>
<dbReference type="OrthoDB" id="6725215at2759"/>
<protein>
    <submittedName>
        <fullName evidence="6">Uncharacterized protein LOC114333094</fullName>
    </submittedName>
</protein>
<evidence type="ECO:0000313" key="4">
    <source>
        <dbReference type="EnsemblMetazoa" id="XP_028138727.1"/>
    </source>
</evidence>
<dbReference type="Proteomes" id="UP001652700">
    <property type="component" value="Unplaced"/>
</dbReference>
<dbReference type="RefSeq" id="XP_028138727.1">
    <property type="nucleotide sequence ID" value="XM_028282926.1"/>
</dbReference>
<sequence length="120" mass="13392">MSKIVLLLFTIGAMAVFSAAKQEPTVCYSCTIYDGDLCNDLDLSNRTKVRCPDMPPDNKTTSGVACYTIYRTLYGTTLTERGCTYTEVDGEDVCSHVDNKGYTCDFCYEDLCNDKPIYLN</sequence>
<dbReference type="GO" id="GO:0032222">
    <property type="term" value="P:regulation of synaptic transmission, cholinergic"/>
    <property type="evidence" value="ECO:0007669"/>
    <property type="project" value="InterPro"/>
</dbReference>
<feature type="chain" id="PRO_5028088125" evidence="3">
    <location>
        <begin position="21"/>
        <end position="120"/>
    </location>
</feature>
<evidence type="ECO:0000313" key="6">
    <source>
        <dbReference type="RefSeq" id="XP_028138727.1"/>
    </source>
</evidence>
<proteinExistence type="predicted"/>
<evidence type="ECO:0000313" key="5">
    <source>
        <dbReference type="Proteomes" id="UP001652700"/>
    </source>
</evidence>
<dbReference type="GO" id="GO:0030431">
    <property type="term" value="P:sleep"/>
    <property type="evidence" value="ECO:0007669"/>
    <property type="project" value="InterPro"/>
</dbReference>
<evidence type="ECO:0000256" key="3">
    <source>
        <dbReference type="SAM" id="SignalP"/>
    </source>
</evidence>
<organism evidence="6">
    <name type="scientific">Diabrotica virgifera virgifera</name>
    <name type="common">western corn rootworm</name>
    <dbReference type="NCBI Taxonomy" id="50390"/>
    <lineage>
        <taxon>Eukaryota</taxon>
        <taxon>Metazoa</taxon>
        <taxon>Ecdysozoa</taxon>
        <taxon>Arthropoda</taxon>
        <taxon>Hexapoda</taxon>
        <taxon>Insecta</taxon>
        <taxon>Pterygota</taxon>
        <taxon>Neoptera</taxon>
        <taxon>Endopterygota</taxon>
        <taxon>Coleoptera</taxon>
        <taxon>Polyphaga</taxon>
        <taxon>Cucujiformia</taxon>
        <taxon>Chrysomeloidea</taxon>
        <taxon>Chrysomelidae</taxon>
        <taxon>Galerucinae</taxon>
        <taxon>Diabroticina</taxon>
        <taxon>Diabroticites</taxon>
        <taxon>Diabrotica</taxon>
    </lineage>
</organism>
<dbReference type="InterPro" id="IPR031424">
    <property type="entry name" value="QVR-like"/>
</dbReference>
<accession>A0A6P7FVF5</accession>
<dbReference type="InParanoid" id="A0A6P7FVF5"/>
<keyword evidence="2" id="KW-0325">Glycoprotein</keyword>